<comment type="caution">
    <text evidence="2">The sequence shown here is derived from an EMBL/GenBank/DDBJ whole genome shotgun (WGS) entry which is preliminary data.</text>
</comment>
<evidence type="ECO:0000313" key="2">
    <source>
        <dbReference type="EMBL" id="KAJ1522836.1"/>
    </source>
</evidence>
<feature type="compositionally biased region" description="Polar residues" evidence="1">
    <location>
        <begin position="1158"/>
        <end position="1180"/>
    </location>
</feature>
<evidence type="ECO:0000256" key="1">
    <source>
        <dbReference type="SAM" id="MobiDB-lite"/>
    </source>
</evidence>
<feature type="region of interest" description="Disordered" evidence="1">
    <location>
        <begin position="1342"/>
        <end position="1369"/>
    </location>
</feature>
<accession>A0AAV7XD75</accession>
<feature type="region of interest" description="Disordered" evidence="1">
    <location>
        <begin position="744"/>
        <end position="771"/>
    </location>
</feature>
<feature type="compositionally biased region" description="Low complexity" evidence="1">
    <location>
        <begin position="435"/>
        <end position="457"/>
    </location>
</feature>
<feature type="compositionally biased region" description="Polar residues" evidence="1">
    <location>
        <begin position="1197"/>
        <end position="1215"/>
    </location>
</feature>
<feature type="region of interest" description="Disordered" evidence="1">
    <location>
        <begin position="1075"/>
        <end position="1236"/>
    </location>
</feature>
<feature type="compositionally biased region" description="Low complexity" evidence="1">
    <location>
        <begin position="1142"/>
        <end position="1157"/>
    </location>
</feature>
<proteinExistence type="predicted"/>
<sequence>MANLTSNALFVVSALVLVVGLLLLAYPYLTLASLALCGVGYAYYGLSSAWHEHYAYLTSVLWPAACGTGLGLGLQDRSESFAASASNLLGGVDLPSPIPHVHGGIETAKSRARSPADEIVSSTPRSSPSPSKLGHGAAPAPQHLHQLQMQMRPSPEMVATDSRQLNFGRISTPKTSRVQLQQPQELHHLNRVEVGSNQKLRNRAGGSKTVQTTAGPLLPPARYGPAFDAGIFVNVNSPGFTDRLVRCANDNTGFHWGQSGLSTQQDRYNSVGLFPIVHLNSHSPPSLSARNSQKAPNSTVRVRIAPPVVPEQRQHCLRGSNIQARSYIPTREALRRNEMAKSVLESLQEASRKRIYSQCQDVLDDESGKKRQRKGDAALPNPNCDIYQYRHIRAPQVPSSMAMTSQNDTHHQGKRSHDEFSRASEPKRQRHLAKSHSSNNEISSSLSSSKTLLQQLSGNKRKADRENSDDGRGKHFKDASTAASASSNSHWLQSRPCDEGESAARTQEVVRSQKKNTEDPSLSTAGKSVQKRVVTERVDQSTEHTNTETAMPEKVSEPVESNLASKLFRKDVAFRSHPKASVPEKRGSSWTQLPPEADERCLLEQESLSNIDRPERFQSLLSRMCGQDLQSPKQTEHPVSQIVIEPSTTAATSTETVKKSFSATSTSAPLTSSTTVPSPLSIALTSSATAVVSSEFSNFAKPLSSSVPPVVPAPSLTSSLAVTSLPQMINFSGFSSSSEVANTALKEKNNSGEKEDQPDGSSSENPSVKNTVSTSSAAVMFNFNPPSSQNQLLSLAGQTSSATSVTSSTSSANPVSFSQPVFKLSTSTLGGTSESDSLKLAQSKSSNVAVANSLPSGGFSFLTGQIKSASVPSSDSAGKSSGAVGDSVPPQKPQLSFGTGTSTMVQQQPNLNGSTSVAAPTASAVPVQTAPASSLIPAASSTIAESKNSFGGFHFSGSASPMFGQPVSTSSALFSFSSPSSTINTGLVKAAGVANSPISSITSGVVVESKTTTRSGSITFGTVSTASVQSPKPSFSFSAPVGNSTTADASKASFTFGANANTNSTSVGFSSPSQGMFNGFGPGPSPSAATSFGVTLQTKPPSQNSGGFSFGSSTSQPTSTLNFGTGTPSSPSVFGDASAQPQSFGTSTTTGFSMQSSVPTFSSSPFGSATTSPFGSSLPSSAPFGGQPVMNNPPAFSLSSPNPPTFGSNSNTSGVASPPAFGLSQTSAEPSFGASSSLVPSAPINSAFGFGAPTDKPPSNPTFNFGGNSVVPTVQSFSFGSNEPQQPNNGSALFQFGQAAGTSPATNFQFGSPSAQPVFSFGASSPSFGAATNTVPLGSFTMGSGSFSIGSGPSTPQRSRALQNRRRRI</sequence>
<feature type="compositionally biased region" description="Low complexity" evidence="1">
    <location>
        <begin position="121"/>
        <end position="131"/>
    </location>
</feature>
<name>A0AAV7XD75_9NEOP</name>
<feature type="region of interest" description="Disordered" evidence="1">
    <location>
        <begin position="363"/>
        <end position="558"/>
    </location>
</feature>
<feature type="compositionally biased region" description="Basic and acidic residues" evidence="1">
    <location>
        <begin position="533"/>
        <end position="546"/>
    </location>
</feature>
<organism evidence="2 3">
    <name type="scientific">Megalurothrips usitatus</name>
    <name type="common">bean blossom thrips</name>
    <dbReference type="NCBI Taxonomy" id="439358"/>
    <lineage>
        <taxon>Eukaryota</taxon>
        <taxon>Metazoa</taxon>
        <taxon>Ecdysozoa</taxon>
        <taxon>Arthropoda</taxon>
        <taxon>Hexapoda</taxon>
        <taxon>Insecta</taxon>
        <taxon>Pterygota</taxon>
        <taxon>Neoptera</taxon>
        <taxon>Paraneoptera</taxon>
        <taxon>Thysanoptera</taxon>
        <taxon>Terebrantia</taxon>
        <taxon>Thripoidea</taxon>
        <taxon>Thripidae</taxon>
        <taxon>Megalurothrips</taxon>
    </lineage>
</organism>
<reference evidence="2" key="1">
    <citation type="submission" date="2022-12" db="EMBL/GenBank/DDBJ databases">
        <title>Chromosome-level genome assembly of the bean flower thrips Megalurothrips usitatus.</title>
        <authorList>
            <person name="Ma L."/>
            <person name="Liu Q."/>
            <person name="Li H."/>
            <person name="Cai W."/>
        </authorList>
    </citation>
    <scope>NUCLEOTIDE SEQUENCE</scope>
    <source>
        <strain evidence="2">Cailab_2022a</strain>
    </source>
</reference>
<dbReference type="Proteomes" id="UP001075354">
    <property type="component" value="Chromosome 11"/>
</dbReference>
<dbReference type="EMBL" id="JAPTSV010000011">
    <property type="protein sequence ID" value="KAJ1522836.1"/>
    <property type="molecule type" value="Genomic_DNA"/>
</dbReference>
<feature type="compositionally biased region" description="Low complexity" evidence="1">
    <location>
        <begin position="1342"/>
        <end position="1362"/>
    </location>
</feature>
<feature type="compositionally biased region" description="Basic and acidic residues" evidence="1">
    <location>
        <begin position="461"/>
        <end position="478"/>
    </location>
</feature>
<evidence type="ECO:0000313" key="3">
    <source>
        <dbReference type="Proteomes" id="UP001075354"/>
    </source>
</evidence>
<feature type="region of interest" description="Disordered" evidence="1">
    <location>
        <begin position="871"/>
        <end position="894"/>
    </location>
</feature>
<feature type="region of interest" description="Disordered" evidence="1">
    <location>
        <begin position="103"/>
        <end position="141"/>
    </location>
</feature>
<keyword evidence="3" id="KW-1185">Reference proteome</keyword>
<feature type="compositionally biased region" description="Basic and acidic residues" evidence="1">
    <location>
        <begin position="745"/>
        <end position="757"/>
    </location>
</feature>
<feature type="compositionally biased region" description="Polar residues" evidence="1">
    <location>
        <begin position="1223"/>
        <end position="1236"/>
    </location>
</feature>
<feature type="compositionally biased region" description="Polar residues" evidence="1">
    <location>
        <begin position="1121"/>
        <end position="1132"/>
    </location>
</feature>
<feature type="compositionally biased region" description="Basic and acidic residues" evidence="1">
    <location>
        <begin position="408"/>
        <end position="427"/>
    </location>
</feature>
<feature type="compositionally biased region" description="Polar residues" evidence="1">
    <location>
        <begin position="1087"/>
        <end position="1099"/>
    </location>
</feature>
<gene>
    <name evidence="2" type="ORF">ONE63_001987</name>
</gene>
<feature type="compositionally biased region" description="Polar residues" evidence="1">
    <location>
        <begin position="759"/>
        <end position="771"/>
    </location>
</feature>
<protein>
    <recommendedName>
        <fullName evidence="4">Nuclear pore complex protein DDB_G0274915-like</fullName>
    </recommendedName>
</protein>
<evidence type="ECO:0008006" key="4">
    <source>
        <dbReference type="Google" id="ProtNLM"/>
    </source>
</evidence>
<feature type="compositionally biased region" description="Low complexity" evidence="1">
    <location>
        <begin position="1100"/>
        <end position="1120"/>
    </location>
</feature>
<feature type="compositionally biased region" description="Low complexity" evidence="1">
    <location>
        <begin position="479"/>
        <end position="489"/>
    </location>
</feature>
<feature type="compositionally biased region" description="Polar residues" evidence="1">
    <location>
        <begin position="397"/>
        <end position="407"/>
    </location>
</feature>